<feature type="binding site" evidence="5">
    <location>
        <position position="267"/>
    </location>
    <ligand>
        <name>FAD</name>
        <dbReference type="ChEBI" id="CHEBI:57692"/>
    </ligand>
</feature>
<dbReference type="InterPro" id="IPR016173">
    <property type="entry name" value="D-lactate_DH_C-sub2"/>
</dbReference>
<protein>
    <recommendedName>
        <fullName evidence="5">Quinone-dependent D-lactate dehydrogenase</fullName>
        <ecNumber evidence="5">1.1.5.12</ecNumber>
    </recommendedName>
    <alternativeName>
        <fullName evidence="5">D-lactate dehydrogenase</fullName>
        <shortName evidence="5">D-LDH</shortName>
    </alternativeName>
</protein>
<dbReference type="Gene3D" id="3.30.43.10">
    <property type="entry name" value="Uridine Diphospho-n-acetylenolpyruvylglucosamine Reductase, domain 2"/>
    <property type="match status" value="1"/>
</dbReference>
<keyword evidence="4 5" id="KW-0560">Oxidoreductase</keyword>
<proteinExistence type="inferred from homology"/>
<dbReference type="EC" id="1.1.5.12" evidence="5"/>
<feature type="binding site" evidence="5">
    <location>
        <begin position="80"/>
        <end position="84"/>
    </location>
    <ligand>
        <name>FAD</name>
        <dbReference type="ChEBI" id="CHEBI:57692"/>
    </ligand>
</feature>
<dbReference type="RefSeq" id="WP_303541270.1">
    <property type="nucleotide sequence ID" value="NZ_JAUOTP010000003.1"/>
</dbReference>
<feature type="binding site" evidence="5">
    <location>
        <position position="154"/>
    </location>
    <ligand>
        <name>FAD</name>
        <dbReference type="ChEBI" id="CHEBI:57692"/>
    </ligand>
</feature>
<dbReference type="InterPro" id="IPR036318">
    <property type="entry name" value="FAD-bd_PCMH-like_sf"/>
</dbReference>
<reference evidence="8" key="1">
    <citation type="submission" date="2023-07" db="EMBL/GenBank/DDBJ databases">
        <authorList>
            <person name="Kim M."/>
        </authorList>
    </citation>
    <scope>NUCLEOTIDE SEQUENCE</scope>
    <source>
        <strain evidence="8">BIUV-7</strain>
    </source>
</reference>
<dbReference type="InterPro" id="IPR016166">
    <property type="entry name" value="FAD-bd_PCMH"/>
</dbReference>
<comment type="cofactor">
    <cofactor evidence="1 5 6">
        <name>FAD</name>
        <dbReference type="ChEBI" id="CHEBI:57692"/>
    </cofactor>
</comment>
<feature type="domain" description="FAD-binding PCMH-type" evidence="7">
    <location>
        <begin position="46"/>
        <end position="277"/>
    </location>
</feature>
<keyword evidence="5" id="KW-1003">Cell membrane</keyword>
<dbReference type="PIRSF" id="PIRSF000101">
    <property type="entry name" value="D-lactate_dh"/>
    <property type="match status" value="1"/>
</dbReference>
<comment type="caution">
    <text evidence="8">The sequence shown here is derived from an EMBL/GenBank/DDBJ whole genome shotgun (WGS) entry which is preliminary data.</text>
</comment>
<evidence type="ECO:0000256" key="3">
    <source>
        <dbReference type="ARBA" id="ARBA00022827"/>
    </source>
</evidence>
<dbReference type="InterPro" id="IPR016164">
    <property type="entry name" value="FAD-linked_Oxase-like_C"/>
</dbReference>
<dbReference type="InterPro" id="IPR051264">
    <property type="entry name" value="FAD-oxidored/transferase_4"/>
</dbReference>
<evidence type="ECO:0000313" key="8">
    <source>
        <dbReference type="EMBL" id="MDO6414227.1"/>
    </source>
</evidence>
<accession>A0ABT8Y7D1</accession>
<sequence>MDACTAPPPLPCTDKLLQNLAWIVGDAHLITGERQTRRFRTGYRFGGGRALAVVQPRSLVDLWRVVNACADGGVIMIMQAANTGLTGGSTPDGNDYDRDIVIVSTTRLEGIQLIRGGEQVICLPGSRLFELEEKVAAVGREPHSRIGSSCIGASILGGICNNSGGALIHRGPAYTEMTLYARISPTGSVELINHLGVDLGNDPEAMLALLDTGSIDESRVHDDPSRVCSDRHYQEHVRQVDADTPARFNNDPRHLHEAAGSGGHVVVFAVRLDTFPRELDVVDFYIGSNDPAELTAIRRTILTDFKSLPIQGEYIHRSAFRLTERYGKDTFLAIRHLGAKHLPGLFALKARVDAFFARIPWAPRDVSERVMQAAVVFLPRHLPQRMRDFDKRFEHHLMLRMGGRGIGEARRLLAEVFPTPNGAFFECTREEGEKAFLHRFAVAGASIRYRALHRSLVSDIVALDVALRRDDDDWNEQLPAEIAERITGVSYCGHFFCHVFHRDYFLKPGEDPVAFEHAMLKLLDQRGAEYPAEHNVGHLYPAKPALEAHYRALDPTNSLNPGIGRTSKLANWA</sequence>
<dbReference type="Gene3D" id="3.30.70.610">
    <property type="entry name" value="D-lactate dehydrogenase, cap domain, subdomain 1"/>
    <property type="match status" value="2"/>
</dbReference>
<evidence type="ECO:0000256" key="2">
    <source>
        <dbReference type="ARBA" id="ARBA00022630"/>
    </source>
</evidence>
<dbReference type="InterPro" id="IPR016172">
    <property type="entry name" value="D-lactate_DH_C-sub1"/>
</dbReference>
<dbReference type="PANTHER" id="PTHR43716">
    <property type="entry name" value="D-2-HYDROXYGLUTARATE DEHYDROGENASE, MITOCHONDRIAL"/>
    <property type="match status" value="1"/>
</dbReference>
<dbReference type="PROSITE" id="PS51387">
    <property type="entry name" value="FAD_PCMH"/>
    <property type="match status" value="1"/>
</dbReference>
<dbReference type="Gene3D" id="3.30.465.10">
    <property type="match status" value="1"/>
</dbReference>
<dbReference type="Pfam" id="PF01565">
    <property type="entry name" value="FAD_binding_4"/>
    <property type="match status" value="1"/>
</dbReference>
<comment type="subcellular location">
    <subcellularLocation>
        <location evidence="5">Cell inner membrane</location>
        <topology evidence="5">Peripheral membrane protein</topology>
        <orientation evidence="5">Cytoplasmic side</orientation>
    </subcellularLocation>
</comment>
<feature type="binding site" evidence="5">
    <location>
        <position position="147"/>
    </location>
    <ligand>
        <name>FAD</name>
        <dbReference type="ChEBI" id="CHEBI:57692"/>
    </ligand>
</feature>
<dbReference type="InterPro" id="IPR012256">
    <property type="entry name" value="D_lactate_DH"/>
</dbReference>
<keyword evidence="5" id="KW-0997">Cell inner membrane</keyword>
<dbReference type="InterPro" id="IPR016169">
    <property type="entry name" value="FAD-bd_PCMH_sub2"/>
</dbReference>
<gene>
    <name evidence="5 8" type="primary">dld</name>
    <name evidence="8" type="ORF">Q4F19_07520</name>
</gene>
<keyword evidence="2 5" id="KW-0285">Flavoprotein</keyword>
<dbReference type="Gene3D" id="3.30.1370.20">
    <property type="entry name" value="D-lactate dehydrogenase, cap domain, subdomain 2"/>
    <property type="match status" value="1"/>
</dbReference>
<comment type="similarity">
    <text evidence="5">Belongs to the quinone-dependent D-lactate dehydrogenase family.</text>
</comment>
<dbReference type="Pfam" id="PF09330">
    <property type="entry name" value="Lact-deh-memb"/>
    <property type="match status" value="1"/>
</dbReference>
<evidence type="ECO:0000256" key="4">
    <source>
        <dbReference type="ARBA" id="ARBA00023002"/>
    </source>
</evidence>
<feature type="binding site" evidence="5">
    <location>
        <position position="164"/>
    </location>
    <ligand>
        <name>FAD</name>
        <dbReference type="ChEBI" id="CHEBI:57692"/>
    </ligand>
</feature>
<dbReference type="InterPro" id="IPR016167">
    <property type="entry name" value="FAD-bd_PCMH_sub1"/>
</dbReference>
<keyword evidence="5" id="KW-0472">Membrane</keyword>
<evidence type="ECO:0000313" key="9">
    <source>
        <dbReference type="Proteomes" id="UP001169764"/>
    </source>
</evidence>
<dbReference type="InterPro" id="IPR006094">
    <property type="entry name" value="Oxid_FAD_bind_N"/>
</dbReference>
<evidence type="ECO:0000256" key="5">
    <source>
        <dbReference type="HAMAP-Rule" id="MF_02092"/>
    </source>
</evidence>
<keyword evidence="3 5" id="KW-0274">FAD</keyword>
<dbReference type="NCBIfam" id="NF008387">
    <property type="entry name" value="PRK11183.1"/>
    <property type="match status" value="1"/>
</dbReference>
<feature type="binding site" evidence="5">
    <location>
        <begin position="88"/>
        <end position="89"/>
    </location>
    <ligand>
        <name>FAD</name>
        <dbReference type="ChEBI" id="CHEBI:57692"/>
    </ligand>
</feature>
<organism evidence="8 9">
    <name type="scientific">Sphingomonas natans</name>
    <dbReference type="NCBI Taxonomy" id="3063330"/>
    <lineage>
        <taxon>Bacteria</taxon>
        <taxon>Pseudomonadati</taxon>
        <taxon>Pseudomonadota</taxon>
        <taxon>Alphaproteobacteria</taxon>
        <taxon>Sphingomonadales</taxon>
        <taxon>Sphingomonadaceae</taxon>
        <taxon>Sphingomonas</taxon>
    </lineage>
</organism>
<comment type="function">
    <text evidence="5 6">Catalyzes the oxidation of D-lactate to pyruvate.</text>
</comment>
<evidence type="ECO:0000256" key="6">
    <source>
        <dbReference type="PIRNR" id="PIRNR000101"/>
    </source>
</evidence>
<evidence type="ECO:0000256" key="1">
    <source>
        <dbReference type="ARBA" id="ARBA00001974"/>
    </source>
</evidence>
<dbReference type="InterPro" id="IPR015409">
    <property type="entry name" value="Lactate_DH_C"/>
</dbReference>
<comment type="catalytic activity">
    <reaction evidence="5 6">
        <text>(R)-lactate + a quinone = a quinol + pyruvate</text>
        <dbReference type="Rhea" id="RHEA:51468"/>
        <dbReference type="ChEBI" id="CHEBI:15361"/>
        <dbReference type="ChEBI" id="CHEBI:16004"/>
        <dbReference type="ChEBI" id="CHEBI:24646"/>
        <dbReference type="ChEBI" id="CHEBI:132124"/>
        <dbReference type="EC" id="1.1.5.12"/>
    </reaction>
</comment>
<evidence type="ECO:0000259" key="7">
    <source>
        <dbReference type="PROSITE" id="PS51387"/>
    </source>
</evidence>
<dbReference type="HAMAP" id="MF_02092">
    <property type="entry name" value="DLDH_Dld"/>
    <property type="match status" value="1"/>
</dbReference>
<dbReference type="SUPFAM" id="SSF56176">
    <property type="entry name" value="FAD-binding/transporter-associated domain-like"/>
    <property type="match status" value="1"/>
</dbReference>
<dbReference type="Proteomes" id="UP001169764">
    <property type="component" value="Unassembled WGS sequence"/>
</dbReference>
<name>A0ABT8Y7D1_9SPHN</name>
<dbReference type="PANTHER" id="PTHR43716:SF1">
    <property type="entry name" value="D-2-HYDROXYGLUTARATE DEHYDROGENASE, MITOCHONDRIAL"/>
    <property type="match status" value="1"/>
</dbReference>
<keyword evidence="5 6" id="KW-0874">Quinone</keyword>
<dbReference type="GO" id="GO:0008720">
    <property type="term" value="F:D-lactate dehydrogenase (NAD+) activity"/>
    <property type="evidence" value="ECO:0007669"/>
    <property type="project" value="UniProtKB-EC"/>
</dbReference>
<keyword evidence="9" id="KW-1185">Reference proteome</keyword>
<dbReference type="EMBL" id="JAUOTP010000003">
    <property type="protein sequence ID" value="MDO6414227.1"/>
    <property type="molecule type" value="Genomic_DNA"/>
</dbReference>
<dbReference type="SUPFAM" id="SSF55103">
    <property type="entry name" value="FAD-linked oxidases, C-terminal domain"/>
    <property type="match status" value="1"/>
</dbReference>